<sequence>LVFIFISEKALTNSLECDCHMFSTKIFQRLFQTSITILPLPCYSPSLGGLQNESTTGSGVCDAPWLTDTQHYGSSLAGG</sequence>
<protein>
    <submittedName>
        <fullName evidence="1">Uncharacterized protein</fullName>
    </submittedName>
</protein>
<dbReference type="OMA" id="LECDCHM"/>
<dbReference type="Ensembl" id="ENSBMST00010032368.1">
    <property type="protein sequence ID" value="ENSBMSP00010029410.1"/>
    <property type="gene ID" value="ENSBMSG00010021320.1"/>
</dbReference>
<organism evidence="1">
    <name type="scientific">Balaenoptera musculus</name>
    <name type="common">Blue whale</name>
    <dbReference type="NCBI Taxonomy" id="9771"/>
    <lineage>
        <taxon>Eukaryota</taxon>
        <taxon>Metazoa</taxon>
        <taxon>Chordata</taxon>
        <taxon>Craniata</taxon>
        <taxon>Vertebrata</taxon>
        <taxon>Euteleostomi</taxon>
        <taxon>Mammalia</taxon>
        <taxon>Eutheria</taxon>
        <taxon>Laurasiatheria</taxon>
        <taxon>Artiodactyla</taxon>
        <taxon>Whippomorpha</taxon>
        <taxon>Cetacea</taxon>
        <taxon>Mysticeti</taxon>
        <taxon>Balaenopteridae</taxon>
        <taxon>Balaenoptera</taxon>
    </lineage>
</organism>
<dbReference type="GeneTree" id="ENSGT00910000148927"/>
<name>A0A8C0E8U9_BALMU</name>
<evidence type="ECO:0000313" key="1">
    <source>
        <dbReference type="Ensembl" id="ENSBMSP00010029410.1"/>
    </source>
</evidence>
<dbReference type="AlphaFoldDB" id="A0A8C0E8U9"/>
<proteinExistence type="predicted"/>
<reference evidence="1" key="1">
    <citation type="submission" date="2023-09" db="UniProtKB">
        <authorList>
            <consortium name="Ensembl"/>
        </authorList>
    </citation>
    <scope>IDENTIFICATION</scope>
</reference>
<accession>A0A8C0E8U9</accession>